<accession>A0ABT0C0S4</accession>
<keyword evidence="15" id="KW-1185">Reference proteome</keyword>
<gene>
    <name evidence="14" type="ORF">MUN53_07640</name>
</gene>
<feature type="transmembrane region" description="Helical" evidence="10">
    <location>
        <begin position="324"/>
        <end position="347"/>
    </location>
</feature>
<dbReference type="SMART" id="SM00448">
    <property type="entry name" value="REC"/>
    <property type="match status" value="1"/>
</dbReference>
<dbReference type="PANTHER" id="PTHR43547">
    <property type="entry name" value="TWO-COMPONENT HISTIDINE KINASE"/>
    <property type="match status" value="1"/>
</dbReference>
<dbReference type="InterPro" id="IPR004358">
    <property type="entry name" value="Sig_transdc_His_kin-like_C"/>
</dbReference>
<evidence type="ECO:0000256" key="9">
    <source>
        <dbReference type="SAM" id="Coils"/>
    </source>
</evidence>
<keyword evidence="10" id="KW-1133">Transmembrane helix</keyword>
<dbReference type="SMART" id="SM00388">
    <property type="entry name" value="HisKA"/>
    <property type="match status" value="1"/>
</dbReference>
<dbReference type="PRINTS" id="PR00344">
    <property type="entry name" value="BCTRLSENSOR"/>
</dbReference>
<dbReference type="Pfam" id="PF00072">
    <property type="entry name" value="Response_reg"/>
    <property type="match status" value="1"/>
</dbReference>
<dbReference type="PROSITE" id="PS00041">
    <property type="entry name" value="HTH_ARAC_FAMILY_1"/>
    <property type="match status" value="1"/>
</dbReference>
<dbReference type="InterPro" id="IPR036097">
    <property type="entry name" value="HisK_dim/P_sf"/>
</dbReference>
<feature type="repeat" description="TPR" evidence="8">
    <location>
        <begin position="5"/>
        <end position="38"/>
    </location>
</feature>
<dbReference type="CDD" id="cd00082">
    <property type="entry name" value="HisKA"/>
    <property type="match status" value="1"/>
</dbReference>
<evidence type="ECO:0000259" key="13">
    <source>
        <dbReference type="PROSITE" id="PS50110"/>
    </source>
</evidence>
<dbReference type="InterPro" id="IPR036890">
    <property type="entry name" value="HATPase_C_sf"/>
</dbReference>
<dbReference type="EC" id="2.7.13.3" evidence="2"/>
<evidence type="ECO:0000256" key="8">
    <source>
        <dbReference type="PROSITE-ProRule" id="PRU00339"/>
    </source>
</evidence>
<dbReference type="InterPro" id="IPR018060">
    <property type="entry name" value="HTH_AraC"/>
</dbReference>
<dbReference type="SUPFAM" id="SSF52172">
    <property type="entry name" value="CheY-like"/>
    <property type="match status" value="1"/>
</dbReference>
<evidence type="ECO:0000256" key="7">
    <source>
        <dbReference type="PROSITE-ProRule" id="PRU00169"/>
    </source>
</evidence>
<organism evidence="14 15">
    <name type="scientific">Parabacteroides faecalis</name>
    <dbReference type="NCBI Taxonomy" id="2924040"/>
    <lineage>
        <taxon>Bacteria</taxon>
        <taxon>Pseudomonadati</taxon>
        <taxon>Bacteroidota</taxon>
        <taxon>Bacteroidia</taxon>
        <taxon>Bacteroidales</taxon>
        <taxon>Tannerellaceae</taxon>
        <taxon>Parabacteroides</taxon>
    </lineage>
</organism>
<comment type="caution">
    <text evidence="14">The sequence shown here is derived from an EMBL/GenBank/DDBJ whole genome shotgun (WGS) entry which is preliminary data.</text>
</comment>
<evidence type="ECO:0000256" key="4">
    <source>
        <dbReference type="ARBA" id="ARBA00023015"/>
    </source>
</evidence>
<evidence type="ECO:0000256" key="3">
    <source>
        <dbReference type="ARBA" id="ARBA00022553"/>
    </source>
</evidence>
<feature type="coiled-coil region" evidence="9">
    <location>
        <begin position="730"/>
        <end position="757"/>
    </location>
</feature>
<dbReference type="InterPro" id="IPR011006">
    <property type="entry name" value="CheY-like_superfamily"/>
</dbReference>
<name>A0ABT0C0S4_9BACT</name>
<dbReference type="Gene3D" id="1.10.287.130">
    <property type="match status" value="1"/>
</dbReference>
<dbReference type="InterPro" id="IPR001789">
    <property type="entry name" value="Sig_transdc_resp-reg_receiver"/>
</dbReference>
<dbReference type="Pfam" id="PF00512">
    <property type="entry name" value="HisKA"/>
    <property type="match status" value="1"/>
</dbReference>
<dbReference type="Gene3D" id="3.30.565.10">
    <property type="entry name" value="Histidine kinase-like ATPase, C-terminal domain"/>
    <property type="match status" value="1"/>
</dbReference>
<reference evidence="14 15" key="1">
    <citation type="submission" date="2022-03" db="EMBL/GenBank/DDBJ databases">
        <title>Parabacteroides sp. nov. isolated from swine feces.</title>
        <authorList>
            <person name="Bak J.E."/>
        </authorList>
    </citation>
    <scope>NUCLEOTIDE SEQUENCE [LARGE SCALE GENOMIC DNA]</scope>
    <source>
        <strain evidence="14 15">AGMB00274</strain>
    </source>
</reference>
<protein>
    <recommendedName>
        <fullName evidence="2">histidine kinase</fullName>
        <ecNumber evidence="2">2.7.13.3</ecNumber>
    </recommendedName>
</protein>
<dbReference type="SUPFAM" id="SSF46689">
    <property type="entry name" value="Homeodomain-like"/>
    <property type="match status" value="1"/>
</dbReference>
<keyword evidence="4" id="KW-0805">Transcription regulation</keyword>
<dbReference type="Gene3D" id="1.25.40.10">
    <property type="entry name" value="Tetratricopeptide repeat domain"/>
    <property type="match status" value="1"/>
</dbReference>
<dbReference type="PROSITE" id="PS50110">
    <property type="entry name" value="RESPONSE_REGULATORY"/>
    <property type="match status" value="1"/>
</dbReference>
<dbReference type="InterPro" id="IPR019734">
    <property type="entry name" value="TPR_rpt"/>
</dbReference>
<evidence type="ECO:0000259" key="11">
    <source>
        <dbReference type="PROSITE" id="PS01124"/>
    </source>
</evidence>
<evidence type="ECO:0000259" key="12">
    <source>
        <dbReference type="PROSITE" id="PS50109"/>
    </source>
</evidence>
<dbReference type="InterPro" id="IPR011990">
    <property type="entry name" value="TPR-like_helical_dom_sf"/>
</dbReference>
<feature type="domain" description="HTH araC/xylS-type" evidence="11">
    <location>
        <begin position="774"/>
        <end position="873"/>
    </location>
</feature>
<dbReference type="PROSITE" id="PS50005">
    <property type="entry name" value="TPR"/>
    <property type="match status" value="2"/>
</dbReference>
<dbReference type="SMART" id="SM00342">
    <property type="entry name" value="HTH_ARAC"/>
    <property type="match status" value="1"/>
</dbReference>
<dbReference type="InterPro" id="IPR009057">
    <property type="entry name" value="Homeodomain-like_sf"/>
</dbReference>
<keyword evidence="6" id="KW-0804">Transcription</keyword>
<evidence type="ECO:0000256" key="2">
    <source>
        <dbReference type="ARBA" id="ARBA00012438"/>
    </source>
</evidence>
<dbReference type="InterPro" id="IPR018062">
    <property type="entry name" value="HTH_AraC-typ_CS"/>
</dbReference>
<dbReference type="Pfam" id="PF02518">
    <property type="entry name" value="HATPase_c"/>
    <property type="match status" value="1"/>
</dbReference>
<dbReference type="Pfam" id="PF12833">
    <property type="entry name" value="HTH_18"/>
    <property type="match status" value="1"/>
</dbReference>
<dbReference type="Proteomes" id="UP001165444">
    <property type="component" value="Unassembled WGS sequence"/>
</dbReference>
<dbReference type="InterPro" id="IPR003661">
    <property type="entry name" value="HisK_dim/P_dom"/>
</dbReference>
<dbReference type="InterPro" id="IPR005467">
    <property type="entry name" value="His_kinase_dom"/>
</dbReference>
<evidence type="ECO:0000256" key="6">
    <source>
        <dbReference type="ARBA" id="ARBA00023163"/>
    </source>
</evidence>
<dbReference type="SMART" id="SM00387">
    <property type="entry name" value="HATPase_c"/>
    <property type="match status" value="1"/>
</dbReference>
<dbReference type="Gene3D" id="3.40.50.2300">
    <property type="match status" value="1"/>
</dbReference>
<evidence type="ECO:0000256" key="5">
    <source>
        <dbReference type="ARBA" id="ARBA00023125"/>
    </source>
</evidence>
<feature type="domain" description="Response regulatory" evidence="13">
    <location>
        <begin position="626"/>
        <end position="741"/>
    </location>
</feature>
<dbReference type="EMBL" id="JAKZMM010000015">
    <property type="protein sequence ID" value="MCJ2380480.1"/>
    <property type="molecule type" value="Genomic_DNA"/>
</dbReference>
<dbReference type="SUPFAM" id="SSF48452">
    <property type="entry name" value="TPR-like"/>
    <property type="match status" value="2"/>
</dbReference>
<feature type="repeat" description="TPR" evidence="8">
    <location>
        <begin position="170"/>
        <end position="203"/>
    </location>
</feature>
<dbReference type="PROSITE" id="PS50109">
    <property type="entry name" value="HIS_KIN"/>
    <property type="match status" value="1"/>
</dbReference>
<proteinExistence type="predicted"/>
<evidence type="ECO:0000256" key="10">
    <source>
        <dbReference type="SAM" id="Phobius"/>
    </source>
</evidence>
<feature type="modified residue" description="4-aspartylphosphate" evidence="7">
    <location>
        <position position="674"/>
    </location>
</feature>
<evidence type="ECO:0000256" key="1">
    <source>
        <dbReference type="ARBA" id="ARBA00000085"/>
    </source>
</evidence>
<keyword evidence="3 7" id="KW-0597">Phosphoprotein</keyword>
<keyword evidence="10" id="KW-0472">Membrane</keyword>
<keyword evidence="10" id="KW-0812">Transmembrane</keyword>
<feature type="domain" description="Histidine kinase" evidence="12">
    <location>
        <begin position="370"/>
        <end position="585"/>
    </location>
</feature>
<comment type="catalytic activity">
    <reaction evidence="1">
        <text>ATP + protein L-histidine = ADP + protein N-phospho-L-histidine.</text>
        <dbReference type="EC" id="2.7.13.3"/>
    </reaction>
</comment>
<dbReference type="SUPFAM" id="SSF47384">
    <property type="entry name" value="Homodimeric domain of signal transducing histidine kinase"/>
    <property type="match status" value="1"/>
</dbReference>
<keyword evidence="8" id="KW-0802">TPR repeat</keyword>
<dbReference type="InterPro" id="IPR003594">
    <property type="entry name" value="HATPase_dom"/>
</dbReference>
<evidence type="ECO:0000313" key="15">
    <source>
        <dbReference type="Proteomes" id="UP001165444"/>
    </source>
</evidence>
<dbReference type="PROSITE" id="PS01124">
    <property type="entry name" value="HTH_ARAC_FAMILY_2"/>
    <property type="match status" value="1"/>
</dbReference>
<dbReference type="CDD" id="cd17574">
    <property type="entry name" value="REC_OmpR"/>
    <property type="match status" value="1"/>
</dbReference>
<dbReference type="SMART" id="SM00028">
    <property type="entry name" value="TPR"/>
    <property type="match status" value="6"/>
</dbReference>
<dbReference type="PANTHER" id="PTHR43547:SF2">
    <property type="entry name" value="HYBRID SIGNAL TRANSDUCTION HISTIDINE KINASE C"/>
    <property type="match status" value="1"/>
</dbReference>
<keyword evidence="9" id="KW-0175">Coiled coil</keyword>
<dbReference type="Gene3D" id="1.10.10.60">
    <property type="entry name" value="Homeodomain-like"/>
    <property type="match status" value="1"/>
</dbReference>
<keyword evidence="5" id="KW-0238">DNA-binding</keyword>
<dbReference type="RefSeq" id="WP_243324491.1">
    <property type="nucleotide sequence ID" value="NZ_JAKZMM010000015.1"/>
</dbReference>
<sequence length="876" mass="101006">MYGQVATYGQLGKVYRENASFDDAIQYHKRGLEMATQMNDTLEIVKALNNLGTNYRRIGILTEASEYHFRALGLIEKMKGRTYDIKKNRLVAMNGIGNIYLSLGNNNAAERVFRNSLAGEKELNSALGQAINTANLGFIFESREEYDSAYIYFKQSLSYNQQAKSDLGISLCYNHFGNLHEKKGELDEALANYHKAYDIMKGKSDHWHWLESCISMARVLLKLNNPALAQTYLSQARKTARDINSFEHLSAIHKLDYIYFLGQNDCKRALESYIQSQAYADSVKNEESINHLQNLRIKYEIEKNAQEIDLVKKNFIEEQRNKRIILTVSILILLMTCSAIAFLWYALRMRSKTNRTLRQVEQIRTGFFTNITHEFRTPLTVILGLVEQMRNNDVSKDETERYLNSIQRQGNNLLELVNQLLDMSKLMAKADRKQWYRGNIVAFIRMTLDSYREYACSQYINLLFIPESNTIEMDFIPEYFNKIMRNLLSNALKYTPANGIIRIEMKKDKSLLRLQVFNTGNEIPEEEMPRLFDTFYQGSNNEKQIGTGIGLPYTRQMVESMNGNIKVYNKKGEGVVFSVYIPLDQDSIERLPWIDATNVTERIRGKNDLEKIQVKNNVAENSLSPSILIVEDNLDISFYISTLLKGKYHLNYASDGKEGIDKAKNYMPDLILTDLMMPGMDGYMLCHEIRQSEILNHIPIIIITAKSSDADRIRGLEEGADAYLIKPFNAEELLVRVEKLLEQRRQLRDKFSKALQEGSAQNVELSSRDRDFLNRLTSIIHSHLADKDLNADFIADKMCMSRTQLNRKIRSIADYTATTYILQIRMEKAKRLLASTEQAIGDIATTCGFEDTSYFTRVFKQMFNVTPSQYRKTPKL</sequence>
<dbReference type="SUPFAM" id="SSF55874">
    <property type="entry name" value="ATPase domain of HSP90 chaperone/DNA topoisomerase II/histidine kinase"/>
    <property type="match status" value="1"/>
</dbReference>
<evidence type="ECO:0000313" key="14">
    <source>
        <dbReference type="EMBL" id="MCJ2380480.1"/>
    </source>
</evidence>